<organism evidence="1 2">
    <name type="scientific">Yersinia frederiksenii</name>
    <dbReference type="NCBI Taxonomy" id="29484"/>
    <lineage>
        <taxon>Bacteria</taxon>
        <taxon>Pseudomonadati</taxon>
        <taxon>Pseudomonadota</taxon>
        <taxon>Gammaproteobacteria</taxon>
        <taxon>Enterobacterales</taxon>
        <taxon>Yersiniaceae</taxon>
        <taxon>Yersinia</taxon>
    </lineage>
</organism>
<dbReference type="Proteomes" id="UP000046784">
    <property type="component" value="Unassembled WGS sequence"/>
</dbReference>
<comment type="caution">
    <text evidence="1">The sequence shown here is derived from an EMBL/GenBank/DDBJ whole genome shotgun (WGS) entry which is preliminary data.</text>
</comment>
<dbReference type="EMBL" id="CGCB01000006">
    <property type="protein sequence ID" value="CFQ95134.1"/>
    <property type="molecule type" value="Genomic_DNA"/>
</dbReference>
<proteinExistence type="predicted"/>
<name>A0AAI8ZPP4_YERFR</name>
<sequence>MEQVSNAFLTPRKMCSIMAECDSAHVTYRLQQQHFLLFSVEITKKSERLSII</sequence>
<evidence type="ECO:0000313" key="2">
    <source>
        <dbReference type="Proteomes" id="UP000046784"/>
    </source>
</evidence>
<reference evidence="1 2" key="1">
    <citation type="submission" date="2015-03" db="EMBL/GenBank/DDBJ databases">
        <authorList>
            <consortium name="Pathogen Informatics"/>
            <person name="Murphy D."/>
        </authorList>
    </citation>
    <scope>NUCLEOTIDE SEQUENCE [LARGE SCALE GENOMIC DNA]</scope>
    <source>
        <strain evidence="1 2">3400/83</strain>
    </source>
</reference>
<accession>A0AAI8ZPP4</accession>
<protein>
    <submittedName>
        <fullName evidence="1">Uncharacterized protein</fullName>
    </submittedName>
</protein>
<gene>
    <name evidence="1" type="ORF">ERS008524_01354</name>
</gene>
<evidence type="ECO:0000313" key="1">
    <source>
        <dbReference type="EMBL" id="CFQ95134.1"/>
    </source>
</evidence>
<dbReference type="AlphaFoldDB" id="A0AAI8ZPP4"/>